<dbReference type="PANTHER" id="PTHR43236:SF1">
    <property type="entry name" value="BLL7220 PROTEIN"/>
    <property type="match status" value="1"/>
</dbReference>
<dbReference type="PANTHER" id="PTHR43236">
    <property type="entry name" value="ANTITOXIN HIGA1"/>
    <property type="match status" value="1"/>
</dbReference>
<comment type="caution">
    <text evidence="3">The sequence shown here is derived from an EMBL/GenBank/DDBJ whole genome shotgun (WGS) entry which is preliminary data.</text>
</comment>
<sequence>MTAKFRIRMARQLGEKVARDHGFTAFRIDPFQIAQTNDIAVERKPPEREGVSGGIIFTGDDVIIFHATNIDNAGFQRFTVAHELGHFFLPGHPEEIQAASPVHVSRAGFSQGGASIEIEADHFAAGLLMPTHLVRQCLRGNPLGLDGIVRLCEAADCSLTAAAIRASECAEVPMAIVVSRGEEIAYGFLSESFKSLKPTRYPRKGMALPGGATRDFNSTPGNVLAGRRICGEASFSDWFEGARHTRLDEEVVGLGRYGLTLTVLTSEELPLDPEEEDDEEQRLADSWTPRFAYGR</sequence>
<dbReference type="Gene3D" id="1.10.10.2910">
    <property type="match status" value="1"/>
</dbReference>
<organism evidence="3 4">
    <name type="scientific">Rhodovulum sulfidophilum</name>
    <name type="common">Rhodobacter sulfidophilus</name>
    <dbReference type="NCBI Taxonomy" id="35806"/>
    <lineage>
        <taxon>Bacteria</taxon>
        <taxon>Pseudomonadati</taxon>
        <taxon>Pseudomonadota</taxon>
        <taxon>Alphaproteobacteria</taxon>
        <taxon>Rhodobacterales</taxon>
        <taxon>Paracoccaceae</taxon>
        <taxon>Rhodovulum</taxon>
    </lineage>
</organism>
<dbReference type="InterPro" id="IPR010359">
    <property type="entry name" value="IrrE_HExxH"/>
</dbReference>
<evidence type="ECO:0000313" key="4">
    <source>
        <dbReference type="Proteomes" id="UP000249185"/>
    </source>
</evidence>
<dbReference type="Proteomes" id="UP000249185">
    <property type="component" value="Unassembled WGS sequence"/>
</dbReference>
<feature type="region of interest" description="Disordered" evidence="1">
    <location>
        <begin position="269"/>
        <end position="295"/>
    </location>
</feature>
<proteinExistence type="predicted"/>
<dbReference type="AlphaFoldDB" id="A0A2W5Q3M0"/>
<evidence type="ECO:0000256" key="1">
    <source>
        <dbReference type="SAM" id="MobiDB-lite"/>
    </source>
</evidence>
<dbReference type="InterPro" id="IPR052345">
    <property type="entry name" value="Rad_response_metalloprotease"/>
</dbReference>
<feature type="compositionally biased region" description="Acidic residues" evidence="1">
    <location>
        <begin position="269"/>
        <end position="280"/>
    </location>
</feature>
<feature type="domain" description="IrrE N-terminal-like" evidence="2">
    <location>
        <begin position="73"/>
        <end position="138"/>
    </location>
</feature>
<protein>
    <recommendedName>
        <fullName evidence="2">IrrE N-terminal-like domain-containing protein</fullName>
    </recommendedName>
</protein>
<name>A0A2W5Q3M0_RHOSU</name>
<dbReference type="Pfam" id="PF06114">
    <property type="entry name" value="Peptidase_M78"/>
    <property type="match status" value="1"/>
</dbReference>
<evidence type="ECO:0000313" key="3">
    <source>
        <dbReference type="EMBL" id="PZQ45940.1"/>
    </source>
</evidence>
<gene>
    <name evidence="3" type="ORF">DI556_21635</name>
</gene>
<reference evidence="3 4" key="1">
    <citation type="submission" date="2017-08" db="EMBL/GenBank/DDBJ databases">
        <title>Infants hospitalized years apart are colonized by the same room-sourced microbial strains.</title>
        <authorList>
            <person name="Brooks B."/>
            <person name="Olm M.R."/>
            <person name="Firek B.A."/>
            <person name="Baker R."/>
            <person name="Thomas B.C."/>
            <person name="Morowitz M.J."/>
            <person name="Banfield J.F."/>
        </authorList>
    </citation>
    <scope>NUCLEOTIDE SEQUENCE [LARGE SCALE GENOMIC DNA]</scope>
    <source>
        <strain evidence="3">S2_005_002_R2_34</strain>
    </source>
</reference>
<accession>A0A2W5Q3M0</accession>
<dbReference type="EMBL" id="QFPW01000034">
    <property type="protein sequence ID" value="PZQ45940.1"/>
    <property type="molecule type" value="Genomic_DNA"/>
</dbReference>
<evidence type="ECO:0000259" key="2">
    <source>
        <dbReference type="Pfam" id="PF06114"/>
    </source>
</evidence>